<keyword evidence="6 8" id="KW-1133">Transmembrane helix</keyword>
<evidence type="ECO:0000256" key="5">
    <source>
        <dbReference type="ARBA" id="ARBA00022692"/>
    </source>
</evidence>
<comment type="similarity">
    <text evidence="2 8">Belongs to the major facilitator superfamily. Bcr/CmlA family.</text>
</comment>
<protein>
    <recommendedName>
        <fullName evidence="8">Bcr/CflA family efflux transporter</fullName>
    </recommendedName>
</protein>
<feature type="transmembrane region" description="Helical" evidence="8">
    <location>
        <begin position="78"/>
        <end position="96"/>
    </location>
</feature>
<keyword evidence="3 8" id="KW-0813">Transport</keyword>
<evidence type="ECO:0000259" key="9">
    <source>
        <dbReference type="PROSITE" id="PS50850"/>
    </source>
</evidence>
<dbReference type="STRING" id="121719.APZ00_07840"/>
<gene>
    <name evidence="10" type="ORF">APZ00_07840</name>
</gene>
<keyword evidence="7 8" id="KW-0472">Membrane</keyword>
<dbReference type="InterPro" id="IPR004812">
    <property type="entry name" value="Efflux_drug-R_Bcr/CmlA"/>
</dbReference>
<evidence type="ECO:0000256" key="3">
    <source>
        <dbReference type="ARBA" id="ARBA00022448"/>
    </source>
</evidence>
<proteinExistence type="inferred from homology"/>
<evidence type="ECO:0000256" key="8">
    <source>
        <dbReference type="RuleBase" id="RU365088"/>
    </source>
</evidence>
<organism evidence="10 11">
    <name type="scientific">Pannonibacter phragmitetus</name>
    <dbReference type="NCBI Taxonomy" id="121719"/>
    <lineage>
        <taxon>Bacteria</taxon>
        <taxon>Pseudomonadati</taxon>
        <taxon>Pseudomonadota</taxon>
        <taxon>Alphaproteobacteria</taxon>
        <taxon>Hyphomicrobiales</taxon>
        <taxon>Stappiaceae</taxon>
        <taxon>Pannonibacter</taxon>
    </lineage>
</organism>
<keyword evidence="8" id="KW-0997">Cell inner membrane</keyword>
<dbReference type="InterPro" id="IPR036259">
    <property type="entry name" value="MFS_trans_sf"/>
</dbReference>
<feature type="transmembrane region" description="Helical" evidence="8">
    <location>
        <begin position="135"/>
        <end position="159"/>
    </location>
</feature>
<sequence length="402" mass="41768">MPRMTSAFSRLALVLGLLSCVGPFAVDLYLPALPQITASLGTTASAAQMTFTAYFLAFGLAQLIFGPMADWLGRKPPIYAGLAVFIAGSAICAMAPDINWLVFGRFVQALGAAAAMVIPRAIVRDMHTGTEATRLMALVMLVISISPMLAPLTGSAIIAVGSWRFLFVALGLAAALAMALTAWQLPETLPPERRVPLRPKAILRGCLDLMRDARFLGLTMTGGFGMASFFVFIGAASFVYTGHYGMSPVGFSLAFALNAIGFFGTSQLAAGLGRKHGMARVAFLAVTGFALCNGVLVTLVAFGFDALPVVMVLLFLGNACLGLVIAPTMVMALDDHGENAGLASSLGGTLQMLAGALMLVLASPFFDGSVLPMVGAIAACAACAFIIAVPTLGRNRTAPLHP</sequence>
<evidence type="ECO:0000313" key="10">
    <source>
        <dbReference type="EMBL" id="ALV29941.1"/>
    </source>
</evidence>
<feature type="transmembrane region" description="Helical" evidence="8">
    <location>
        <begin position="165"/>
        <end position="185"/>
    </location>
</feature>
<feature type="transmembrane region" description="Helical" evidence="8">
    <location>
        <begin position="49"/>
        <end position="66"/>
    </location>
</feature>
<feature type="transmembrane region" description="Helical" evidence="8">
    <location>
        <begin position="372"/>
        <end position="392"/>
    </location>
</feature>
<evidence type="ECO:0000256" key="2">
    <source>
        <dbReference type="ARBA" id="ARBA00006236"/>
    </source>
</evidence>
<comment type="caution">
    <text evidence="8">Lacks conserved residue(s) required for the propagation of feature annotation.</text>
</comment>
<accession>A0A0U3PDU0</accession>
<dbReference type="Gene3D" id="1.20.1720.10">
    <property type="entry name" value="Multidrug resistance protein D"/>
    <property type="match status" value="1"/>
</dbReference>
<dbReference type="PANTHER" id="PTHR23502">
    <property type="entry name" value="MAJOR FACILITATOR SUPERFAMILY"/>
    <property type="match status" value="1"/>
</dbReference>
<dbReference type="GO" id="GO:0042910">
    <property type="term" value="F:xenobiotic transmembrane transporter activity"/>
    <property type="evidence" value="ECO:0007669"/>
    <property type="project" value="InterPro"/>
</dbReference>
<dbReference type="GO" id="GO:1990961">
    <property type="term" value="P:xenobiotic detoxification by transmembrane export across the plasma membrane"/>
    <property type="evidence" value="ECO:0007669"/>
    <property type="project" value="InterPro"/>
</dbReference>
<name>A0A0U3PDU0_9HYPH</name>
<feature type="transmembrane region" description="Helical" evidence="8">
    <location>
        <begin position="281"/>
        <end position="304"/>
    </location>
</feature>
<dbReference type="AlphaFoldDB" id="A0A0U3PDU0"/>
<dbReference type="PROSITE" id="PS50850">
    <property type="entry name" value="MFS"/>
    <property type="match status" value="1"/>
</dbReference>
<reference evidence="10 11" key="1">
    <citation type="submission" date="2015-10" db="EMBL/GenBank/DDBJ databases">
        <title>The world's first case of liver abscess caused by Pannonibacter phragmitetus.</title>
        <authorList>
            <person name="Ming D."/>
            <person name="Wang M."/>
            <person name="Zhou Y."/>
            <person name="Jiang T."/>
            <person name="Hu S."/>
        </authorList>
    </citation>
    <scope>NUCLEOTIDE SEQUENCE [LARGE SCALE GENOMIC DNA]</scope>
    <source>
        <strain evidence="10 11">31801</strain>
    </source>
</reference>
<dbReference type="InterPro" id="IPR011701">
    <property type="entry name" value="MFS"/>
</dbReference>
<feature type="transmembrane region" description="Helical" evidence="8">
    <location>
        <begin position="310"/>
        <end position="333"/>
    </location>
</feature>
<feature type="transmembrane region" description="Helical" evidence="8">
    <location>
        <begin position="215"/>
        <end position="240"/>
    </location>
</feature>
<feature type="transmembrane region" description="Helical" evidence="8">
    <location>
        <begin position="246"/>
        <end position="269"/>
    </location>
</feature>
<evidence type="ECO:0000256" key="4">
    <source>
        <dbReference type="ARBA" id="ARBA00022475"/>
    </source>
</evidence>
<evidence type="ECO:0000256" key="7">
    <source>
        <dbReference type="ARBA" id="ARBA00023136"/>
    </source>
</evidence>
<feature type="transmembrane region" description="Helical" evidence="8">
    <location>
        <begin position="345"/>
        <end position="366"/>
    </location>
</feature>
<dbReference type="eggNOG" id="COG2814">
    <property type="taxonomic scope" value="Bacteria"/>
</dbReference>
<dbReference type="PANTHER" id="PTHR23502:SF132">
    <property type="entry name" value="POLYAMINE TRANSPORTER 2-RELATED"/>
    <property type="match status" value="1"/>
</dbReference>
<dbReference type="EMBL" id="CP013068">
    <property type="protein sequence ID" value="ALV29941.1"/>
    <property type="molecule type" value="Genomic_DNA"/>
</dbReference>
<keyword evidence="5 8" id="KW-0812">Transmembrane</keyword>
<comment type="subcellular location">
    <subcellularLocation>
        <location evidence="8">Cell inner membrane</location>
        <topology evidence="8">Multi-pass membrane protein</topology>
    </subcellularLocation>
    <subcellularLocation>
        <location evidence="1">Cell membrane</location>
        <topology evidence="1">Multi-pass membrane protein</topology>
    </subcellularLocation>
</comment>
<dbReference type="Pfam" id="PF07690">
    <property type="entry name" value="MFS_1"/>
    <property type="match status" value="1"/>
</dbReference>
<dbReference type="InterPro" id="IPR020846">
    <property type="entry name" value="MFS_dom"/>
</dbReference>
<evidence type="ECO:0000256" key="6">
    <source>
        <dbReference type="ARBA" id="ARBA00022989"/>
    </source>
</evidence>
<dbReference type="KEGG" id="pphr:APZ00_07840"/>
<dbReference type="CDD" id="cd17320">
    <property type="entry name" value="MFS_MdfA_MDR_like"/>
    <property type="match status" value="1"/>
</dbReference>
<evidence type="ECO:0000313" key="11">
    <source>
        <dbReference type="Proteomes" id="UP000064921"/>
    </source>
</evidence>
<keyword evidence="4" id="KW-1003">Cell membrane</keyword>
<dbReference type="NCBIfam" id="TIGR00710">
    <property type="entry name" value="efflux_Bcr_CflA"/>
    <property type="match status" value="1"/>
</dbReference>
<dbReference type="Proteomes" id="UP000064921">
    <property type="component" value="Chromosome"/>
</dbReference>
<dbReference type="GO" id="GO:0005886">
    <property type="term" value="C:plasma membrane"/>
    <property type="evidence" value="ECO:0007669"/>
    <property type="project" value="UniProtKB-SubCell"/>
</dbReference>
<dbReference type="SUPFAM" id="SSF103473">
    <property type="entry name" value="MFS general substrate transporter"/>
    <property type="match status" value="1"/>
</dbReference>
<evidence type="ECO:0000256" key="1">
    <source>
        <dbReference type="ARBA" id="ARBA00004651"/>
    </source>
</evidence>
<keyword evidence="11" id="KW-1185">Reference proteome</keyword>
<feature type="transmembrane region" description="Helical" evidence="8">
    <location>
        <begin position="102"/>
        <end position="123"/>
    </location>
</feature>
<feature type="domain" description="Major facilitator superfamily (MFS) profile" evidence="9">
    <location>
        <begin position="11"/>
        <end position="393"/>
    </location>
</feature>